<dbReference type="EMBL" id="UIHC01000002">
    <property type="protein sequence ID" value="SUZ30637.1"/>
    <property type="molecule type" value="Genomic_DNA"/>
</dbReference>
<dbReference type="PROSITE" id="PS50234">
    <property type="entry name" value="VWFA"/>
    <property type="match status" value="1"/>
</dbReference>
<dbReference type="Pfam" id="PF13400">
    <property type="entry name" value="Tad"/>
    <property type="match status" value="1"/>
</dbReference>
<dbReference type="InterPro" id="IPR036465">
    <property type="entry name" value="vWFA_dom_sf"/>
</dbReference>
<proteinExistence type="predicted"/>
<name>A0A3B0MHN1_9RHOB</name>
<dbReference type="AlphaFoldDB" id="A0A3B0MHN1"/>
<sequence length="446" mass="47414">MNTTTSSEGPPRKLFAQVMSGFARAEDGAVLVFGLIIFVLMLMVSGLAVDVMRYENDRVRLQGTSDRAVLAATSLMNSNVTMTPQELAQAYFDAEGLGEFASGNITVTDTSETGRTVRVNPTARMETMFLRMSGINNLDMTAPAAAVEGRGGTTKVEIVMVLDASGSMGSSTSTGRTRLAEMKLAAKSFAAEILGNNDPANVSLSLVTYDSWVLPTPGMLNHMLDVSGSGACLEFDDWTDVRDGNGPVGVGNGNGPPWASVGQNSSNAPGTRVNCSTNAAYEIKPMVNDLADFESYVDAISTRGTTSIDLGARFGAMLLDPDMRGFIDSMVDSGQLPAEMRGRPFDWDEPGVHRVMVLLTDGQNCCGSRFNSSVQDDNTLAVCQGMRANDVTVYTVSFDAPQGAIDLLSECASSENHFFNTGGDALVASFDSIATHVKTQTLRLTE</sequence>
<organism evidence="3 4">
    <name type="scientific">Roseinatronobacter ekhonensis</name>
    <dbReference type="NCBI Taxonomy" id="254356"/>
    <lineage>
        <taxon>Bacteria</taxon>
        <taxon>Pseudomonadati</taxon>
        <taxon>Pseudomonadota</taxon>
        <taxon>Alphaproteobacteria</taxon>
        <taxon>Rhodobacterales</taxon>
        <taxon>Paracoccaceae</taxon>
        <taxon>Roseinatronobacter</taxon>
    </lineage>
</organism>
<dbReference type="Gene3D" id="3.40.50.410">
    <property type="entry name" value="von Willebrand factor, type A domain"/>
    <property type="match status" value="1"/>
</dbReference>
<dbReference type="Proteomes" id="UP000272908">
    <property type="component" value="Unassembled WGS sequence"/>
</dbReference>
<dbReference type="RefSeq" id="WP_121092942.1">
    <property type="nucleotide sequence ID" value="NZ_UIHC01000002.1"/>
</dbReference>
<keyword evidence="1" id="KW-1133">Transmembrane helix</keyword>
<evidence type="ECO:0000259" key="2">
    <source>
        <dbReference type="PROSITE" id="PS50234"/>
    </source>
</evidence>
<feature type="transmembrane region" description="Helical" evidence="1">
    <location>
        <begin position="29"/>
        <end position="52"/>
    </location>
</feature>
<dbReference type="InterPro" id="IPR002035">
    <property type="entry name" value="VWF_A"/>
</dbReference>
<keyword evidence="1" id="KW-0472">Membrane</keyword>
<accession>A0A3B0MHN1</accession>
<dbReference type="OrthoDB" id="7522752at2"/>
<keyword evidence="4" id="KW-1185">Reference proteome</keyword>
<evidence type="ECO:0000256" key="1">
    <source>
        <dbReference type="SAM" id="Phobius"/>
    </source>
</evidence>
<keyword evidence="1" id="KW-0812">Transmembrane</keyword>
<protein>
    <recommendedName>
        <fullName evidence="2">VWFA domain-containing protein</fullName>
    </recommendedName>
</protein>
<dbReference type="SUPFAM" id="SSF53300">
    <property type="entry name" value="vWA-like"/>
    <property type="match status" value="1"/>
</dbReference>
<gene>
    <name evidence="3" type="ORF">ROE7235_00363</name>
</gene>
<feature type="domain" description="VWFA" evidence="2">
    <location>
        <begin position="157"/>
        <end position="433"/>
    </location>
</feature>
<evidence type="ECO:0000313" key="4">
    <source>
        <dbReference type="Proteomes" id="UP000272908"/>
    </source>
</evidence>
<evidence type="ECO:0000313" key="3">
    <source>
        <dbReference type="EMBL" id="SUZ30637.1"/>
    </source>
</evidence>
<reference evidence="4" key="1">
    <citation type="submission" date="2018-08" db="EMBL/GenBank/DDBJ databases">
        <authorList>
            <person name="Rodrigo-Torres L."/>
            <person name="Arahal R. D."/>
            <person name="Lucena T."/>
        </authorList>
    </citation>
    <scope>NUCLEOTIDE SEQUENCE [LARGE SCALE GENOMIC DNA]</scope>
    <source>
        <strain evidence="4">CECT 7235</strain>
    </source>
</reference>
<dbReference type="InterPro" id="IPR028087">
    <property type="entry name" value="Tad_N"/>
</dbReference>